<sequence>MRQYFLTALIALVAGFAGAAVWSFTGLGHAQTRQYLVSNPDILPEMAEAFQAGQAQERLAGVREEVVAPFPGAVLGNPNGSRTLVKFTDYGCTYCKASEPDIARLIADDPQVKVVVREWPIFDGSEEAARMALAAAMQSKYPAFYKAMFALGPPTPATVEAAAKTAALDLDRARADAASDRVSAELARNMALARELGFSGTPSWVAGGRVLEGAVGYDALADALADESGSAATS</sequence>
<dbReference type="InterPro" id="IPR013766">
    <property type="entry name" value="Thioredoxin_domain"/>
</dbReference>
<evidence type="ECO:0000256" key="2">
    <source>
        <dbReference type="ARBA" id="ARBA00023002"/>
    </source>
</evidence>
<organism evidence="7 8">
    <name type="scientific">Qipengyuania pelagi</name>
    <dbReference type="NCBI Taxonomy" id="994320"/>
    <lineage>
        <taxon>Bacteria</taxon>
        <taxon>Pseudomonadati</taxon>
        <taxon>Pseudomonadota</taxon>
        <taxon>Alphaproteobacteria</taxon>
        <taxon>Sphingomonadales</taxon>
        <taxon>Erythrobacteraceae</taxon>
        <taxon>Qipengyuania</taxon>
    </lineage>
</organism>
<evidence type="ECO:0000256" key="3">
    <source>
        <dbReference type="ARBA" id="ARBA00023157"/>
    </source>
</evidence>
<evidence type="ECO:0000256" key="1">
    <source>
        <dbReference type="ARBA" id="ARBA00022729"/>
    </source>
</evidence>
<dbReference type="InterPro" id="IPR036249">
    <property type="entry name" value="Thioredoxin-like_sf"/>
</dbReference>
<dbReference type="EMBL" id="WTYD01000002">
    <property type="protein sequence ID" value="MXO54839.1"/>
    <property type="molecule type" value="Genomic_DNA"/>
</dbReference>
<dbReference type="PROSITE" id="PS00194">
    <property type="entry name" value="THIOREDOXIN_1"/>
    <property type="match status" value="1"/>
</dbReference>
<dbReference type="SUPFAM" id="SSF52833">
    <property type="entry name" value="Thioredoxin-like"/>
    <property type="match status" value="1"/>
</dbReference>
<keyword evidence="1 5" id="KW-0732">Signal</keyword>
<accession>A0A844YBN8</accession>
<keyword evidence="3" id="KW-1015">Disulfide bond</keyword>
<dbReference type="AlphaFoldDB" id="A0A844YBN8"/>
<feature type="signal peptide" evidence="5">
    <location>
        <begin position="1"/>
        <end position="19"/>
    </location>
</feature>
<dbReference type="CDD" id="cd03023">
    <property type="entry name" value="DsbA_Com1_like"/>
    <property type="match status" value="1"/>
</dbReference>
<dbReference type="PROSITE" id="PS51352">
    <property type="entry name" value="THIOREDOXIN_2"/>
    <property type="match status" value="1"/>
</dbReference>
<dbReference type="PANTHER" id="PTHR13887">
    <property type="entry name" value="GLUTATHIONE S-TRANSFERASE KAPPA"/>
    <property type="match status" value="1"/>
</dbReference>
<protein>
    <submittedName>
        <fullName evidence="7">Thioredoxin domain-containing protein</fullName>
    </submittedName>
</protein>
<dbReference type="Proteomes" id="UP000430272">
    <property type="component" value="Unassembled WGS sequence"/>
</dbReference>
<dbReference type="Pfam" id="PF01323">
    <property type="entry name" value="DSBA"/>
    <property type="match status" value="1"/>
</dbReference>
<dbReference type="RefSeq" id="WP_160661712.1">
    <property type="nucleotide sequence ID" value="NZ_BAABDV010000001.1"/>
</dbReference>
<evidence type="ECO:0000259" key="6">
    <source>
        <dbReference type="PROSITE" id="PS51352"/>
    </source>
</evidence>
<dbReference type="PANTHER" id="PTHR13887:SF14">
    <property type="entry name" value="DISULFIDE BOND FORMATION PROTEIN D"/>
    <property type="match status" value="1"/>
</dbReference>
<feature type="domain" description="Thioredoxin" evidence="6">
    <location>
        <begin position="37"/>
        <end position="229"/>
    </location>
</feature>
<comment type="caution">
    <text evidence="7">The sequence shown here is derived from an EMBL/GenBank/DDBJ whole genome shotgun (WGS) entry which is preliminary data.</text>
</comment>
<keyword evidence="4" id="KW-0676">Redox-active center</keyword>
<dbReference type="InterPro" id="IPR017937">
    <property type="entry name" value="Thioredoxin_CS"/>
</dbReference>
<dbReference type="OrthoDB" id="9780147at2"/>
<dbReference type="InterPro" id="IPR001853">
    <property type="entry name" value="DSBA-like_thioredoxin_dom"/>
</dbReference>
<dbReference type="GO" id="GO:0015036">
    <property type="term" value="F:disulfide oxidoreductase activity"/>
    <property type="evidence" value="ECO:0007669"/>
    <property type="project" value="UniProtKB-ARBA"/>
</dbReference>
<name>A0A844YBN8_9SPHN</name>
<keyword evidence="8" id="KW-1185">Reference proteome</keyword>
<gene>
    <name evidence="7" type="ORF">GRI47_12585</name>
</gene>
<dbReference type="Pfam" id="PF18312">
    <property type="entry name" value="ScsC_N"/>
    <property type="match status" value="1"/>
</dbReference>
<proteinExistence type="predicted"/>
<evidence type="ECO:0000256" key="5">
    <source>
        <dbReference type="SAM" id="SignalP"/>
    </source>
</evidence>
<feature type="chain" id="PRO_5032673425" evidence="5">
    <location>
        <begin position="20"/>
        <end position="234"/>
    </location>
</feature>
<dbReference type="Gene3D" id="3.40.30.10">
    <property type="entry name" value="Glutaredoxin"/>
    <property type="match status" value="1"/>
</dbReference>
<reference evidence="7 8" key="1">
    <citation type="submission" date="2019-12" db="EMBL/GenBank/DDBJ databases">
        <title>Genomic-based taxomic classification of the family Erythrobacteraceae.</title>
        <authorList>
            <person name="Xu L."/>
        </authorList>
    </citation>
    <scope>NUCLEOTIDE SEQUENCE [LARGE SCALE GENOMIC DNA]</scope>
    <source>
        <strain evidence="7 8">JCM 17468</strain>
    </source>
</reference>
<dbReference type="InterPro" id="IPR041205">
    <property type="entry name" value="ScsC_N"/>
</dbReference>
<keyword evidence="2" id="KW-0560">Oxidoreductase</keyword>
<evidence type="ECO:0000256" key="4">
    <source>
        <dbReference type="ARBA" id="ARBA00023284"/>
    </source>
</evidence>
<evidence type="ECO:0000313" key="8">
    <source>
        <dbReference type="Proteomes" id="UP000430272"/>
    </source>
</evidence>
<evidence type="ECO:0000313" key="7">
    <source>
        <dbReference type="EMBL" id="MXO54839.1"/>
    </source>
</evidence>